<feature type="region of interest" description="Disordered" evidence="1">
    <location>
        <begin position="36"/>
        <end position="65"/>
    </location>
</feature>
<sequence length="296" mass="30729">MNLVSEAEALASLQHTPRTLDTPRCAQPSRLRTQLPCLRGPTSAPIPGQNWGGPAASDRAQHHHDAPEVAGPAVVVVPAATTLVAPMALSEPGAVRCAAAADHDLIGWPPVHAPEQQLLLADRAAAAAATTADVTVDASAPEQPGCTPAPTTGQALLPLVSAEEEQHGQQQQRQSDPSPGVEEPEPAPGQGQGLQLLLSGAMRTALAHCRPVSAVHTVPRCDEEEPERIVIVPPRPLRGGAAIARGYRGSVTHAAFAGGISATSGARRAGRRGTTAAETARRLMRPPEPEPERRLS</sequence>
<dbReference type="Proteomes" id="UP000075714">
    <property type="component" value="Unassembled WGS sequence"/>
</dbReference>
<name>A0A150GII5_GONPE</name>
<feature type="region of interest" description="Disordered" evidence="1">
    <location>
        <begin position="265"/>
        <end position="296"/>
    </location>
</feature>
<dbReference type="EMBL" id="LSYV01000021">
    <property type="protein sequence ID" value="KXZ49618.1"/>
    <property type="molecule type" value="Genomic_DNA"/>
</dbReference>
<protein>
    <submittedName>
        <fullName evidence="2">Uncharacterized protein</fullName>
    </submittedName>
</protein>
<evidence type="ECO:0000313" key="2">
    <source>
        <dbReference type="EMBL" id="KXZ49618.1"/>
    </source>
</evidence>
<gene>
    <name evidence="2" type="ORF">GPECTOR_20g475</name>
</gene>
<reference evidence="3" key="1">
    <citation type="journal article" date="2016" name="Nat. Commun.">
        <title>The Gonium pectorale genome demonstrates co-option of cell cycle regulation during the evolution of multicellularity.</title>
        <authorList>
            <person name="Hanschen E.R."/>
            <person name="Marriage T.N."/>
            <person name="Ferris P.J."/>
            <person name="Hamaji T."/>
            <person name="Toyoda A."/>
            <person name="Fujiyama A."/>
            <person name="Neme R."/>
            <person name="Noguchi H."/>
            <person name="Minakuchi Y."/>
            <person name="Suzuki M."/>
            <person name="Kawai-Toyooka H."/>
            <person name="Smith D.R."/>
            <person name="Sparks H."/>
            <person name="Anderson J."/>
            <person name="Bakaric R."/>
            <person name="Luria V."/>
            <person name="Karger A."/>
            <person name="Kirschner M.W."/>
            <person name="Durand P.M."/>
            <person name="Michod R.E."/>
            <person name="Nozaki H."/>
            <person name="Olson B.J."/>
        </authorList>
    </citation>
    <scope>NUCLEOTIDE SEQUENCE [LARGE SCALE GENOMIC DNA]</scope>
    <source>
        <strain evidence="3">NIES-2863</strain>
    </source>
</reference>
<feature type="compositionally biased region" description="Low complexity" evidence="1">
    <location>
        <begin position="168"/>
        <end position="181"/>
    </location>
</feature>
<evidence type="ECO:0000313" key="3">
    <source>
        <dbReference type="Proteomes" id="UP000075714"/>
    </source>
</evidence>
<proteinExistence type="predicted"/>
<accession>A0A150GII5</accession>
<evidence type="ECO:0000256" key="1">
    <source>
        <dbReference type="SAM" id="MobiDB-lite"/>
    </source>
</evidence>
<keyword evidence="3" id="KW-1185">Reference proteome</keyword>
<comment type="caution">
    <text evidence="2">The sequence shown here is derived from an EMBL/GenBank/DDBJ whole genome shotgun (WGS) entry which is preliminary data.</text>
</comment>
<feature type="compositionally biased region" description="Basic and acidic residues" evidence="1">
    <location>
        <begin position="279"/>
        <end position="296"/>
    </location>
</feature>
<feature type="region of interest" description="Disordered" evidence="1">
    <location>
        <begin position="162"/>
        <end position="193"/>
    </location>
</feature>
<feature type="compositionally biased region" description="Low complexity" evidence="1">
    <location>
        <begin position="265"/>
        <end position="278"/>
    </location>
</feature>
<dbReference type="AlphaFoldDB" id="A0A150GII5"/>
<organism evidence="2 3">
    <name type="scientific">Gonium pectorale</name>
    <name type="common">Green alga</name>
    <dbReference type="NCBI Taxonomy" id="33097"/>
    <lineage>
        <taxon>Eukaryota</taxon>
        <taxon>Viridiplantae</taxon>
        <taxon>Chlorophyta</taxon>
        <taxon>core chlorophytes</taxon>
        <taxon>Chlorophyceae</taxon>
        <taxon>CS clade</taxon>
        <taxon>Chlamydomonadales</taxon>
        <taxon>Volvocaceae</taxon>
        <taxon>Gonium</taxon>
    </lineage>
</organism>